<dbReference type="EMBL" id="BQNB010014879">
    <property type="protein sequence ID" value="GJT33459.1"/>
    <property type="molecule type" value="Genomic_DNA"/>
</dbReference>
<dbReference type="Proteomes" id="UP001151760">
    <property type="component" value="Unassembled WGS sequence"/>
</dbReference>
<sequence length="318" mass="36115">MGEQNPIRTLGDYYKPSHEGYMNTIELPVGNNVLRVLNAEESWALLEDLALYDNESWNDQRDFAMPVKAIALPQDGPSTSDRRLIELENQVQRLMEAHLAPTQPTQVNKVTSSCEICSGPHDTQYCMENPEQAFVKYASSRTDEAEESGIPSSLSKIILVTPTIHHGEVIQTLGVVRFTNRNDEVAYKMPHKIEQYNSLSNLEKEHTKSVYLRNEEDKRRGVEYVMSKILEFYKECLELGPEYLTGIEDEGEVTLRTDAEALELECDVERVALANLKLDVDENKKIQKQLKKANATLTQELTECKSILAETSRTLGEF</sequence>
<gene>
    <name evidence="1" type="ORF">Tco_0923878</name>
</gene>
<proteinExistence type="predicted"/>
<comment type="caution">
    <text evidence="1">The sequence shown here is derived from an EMBL/GenBank/DDBJ whole genome shotgun (WGS) entry which is preliminary data.</text>
</comment>
<evidence type="ECO:0000313" key="1">
    <source>
        <dbReference type="EMBL" id="GJT33459.1"/>
    </source>
</evidence>
<evidence type="ECO:0000313" key="2">
    <source>
        <dbReference type="Proteomes" id="UP001151760"/>
    </source>
</evidence>
<accession>A0ABQ5D9B7</accession>
<reference evidence="1" key="2">
    <citation type="submission" date="2022-01" db="EMBL/GenBank/DDBJ databases">
        <authorList>
            <person name="Yamashiro T."/>
            <person name="Shiraishi A."/>
            <person name="Satake H."/>
            <person name="Nakayama K."/>
        </authorList>
    </citation>
    <scope>NUCLEOTIDE SEQUENCE</scope>
</reference>
<organism evidence="1 2">
    <name type="scientific">Tanacetum coccineum</name>
    <dbReference type="NCBI Taxonomy" id="301880"/>
    <lineage>
        <taxon>Eukaryota</taxon>
        <taxon>Viridiplantae</taxon>
        <taxon>Streptophyta</taxon>
        <taxon>Embryophyta</taxon>
        <taxon>Tracheophyta</taxon>
        <taxon>Spermatophyta</taxon>
        <taxon>Magnoliopsida</taxon>
        <taxon>eudicotyledons</taxon>
        <taxon>Gunneridae</taxon>
        <taxon>Pentapetalae</taxon>
        <taxon>asterids</taxon>
        <taxon>campanulids</taxon>
        <taxon>Asterales</taxon>
        <taxon>Asteraceae</taxon>
        <taxon>Asteroideae</taxon>
        <taxon>Anthemideae</taxon>
        <taxon>Anthemidinae</taxon>
        <taxon>Tanacetum</taxon>
    </lineage>
</organism>
<name>A0ABQ5D9B7_9ASTR</name>
<protein>
    <recommendedName>
        <fullName evidence="3">MAK10-like protein</fullName>
    </recommendedName>
</protein>
<keyword evidence="2" id="KW-1185">Reference proteome</keyword>
<reference evidence="1" key="1">
    <citation type="journal article" date="2022" name="Int. J. Mol. Sci.">
        <title>Draft Genome of Tanacetum Coccineum: Genomic Comparison of Closely Related Tanacetum-Family Plants.</title>
        <authorList>
            <person name="Yamashiro T."/>
            <person name="Shiraishi A."/>
            <person name="Nakayama K."/>
            <person name="Satake H."/>
        </authorList>
    </citation>
    <scope>NUCLEOTIDE SEQUENCE</scope>
</reference>
<evidence type="ECO:0008006" key="3">
    <source>
        <dbReference type="Google" id="ProtNLM"/>
    </source>
</evidence>